<dbReference type="InterPro" id="IPR036278">
    <property type="entry name" value="Sialidase_sf"/>
</dbReference>
<reference evidence="2" key="1">
    <citation type="journal article" date="2020" name="mSystems">
        <title>Genome- and Community-Level Interaction Insights into Carbon Utilization and Element Cycling Functions of Hydrothermarchaeota in Hydrothermal Sediment.</title>
        <authorList>
            <person name="Zhou Z."/>
            <person name="Liu Y."/>
            <person name="Xu W."/>
            <person name="Pan J."/>
            <person name="Luo Z.H."/>
            <person name="Li M."/>
        </authorList>
    </citation>
    <scope>NUCLEOTIDE SEQUENCE [LARGE SCALE GENOMIC DNA]</scope>
    <source>
        <strain evidence="2">SpSt-258</strain>
    </source>
</reference>
<proteinExistence type="predicted"/>
<dbReference type="InterPro" id="IPR026444">
    <property type="entry name" value="Secre_tail"/>
</dbReference>
<name>A0A7V0Z6L5_UNCW3</name>
<dbReference type="EMBL" id="DSKY01000020">
    <property type="protein sequence ID" value="HDY59484.1"/>
    <property type="molecule type" value="Genomic_DNA"/>
</dbReference>
<evidence type="ECO:0000259" key="1">
    <source>
        <dbReference type="Pfam" id="PF18962"/>
    </source>
</evidence>
<dbReference type="AlphaFoldDB" id="A0A7V0Z6L5"/>
<comment type="caution">
    <text evidence="2">The sequence shown here is derived from an EMBL/GenBank/DDBJ whole genome shotgun (WGS) entry which is preliminary data.</text>
</comment>
<organism evidence="2">
    <name type="scientific">candidate division WOR-3 bacterium</name>
    <dbReference type="NCBI Taxonomy" id="2052148"/>
    <lineage>
        <taxon>Bacteria</taxon>
        <taxon>Bacteria division WOR-3</taxon>
    </lineage>
</organism>
<evidence type="ECO:0000313" key="2">
    <source>
        <dbReference type="EMBL" id="HDY59484.1"/>
    </source>
</evidence>
<accession>A0A7V0Z6L5</accession>
<dbReference type="SUPFAM" id="SSF50939">
    <property type="entry name" value="Sialidases"/>
    <property type="match status" value="2"/>
</dbReference>
<dbReference type="Gene3D" id="2.120.10.10">
    <property type="match status" value="2"/>
</dbReference>
<feature type="domain" description="Secretion system C-terminal sorting" evidence="1">
    <location>
        <begin position="458"/>
        <end position="519"/>
    </location>
</feature>
<dbReference type="CDD" id="cd15482">
    <property type="entry name" value="Sialidase_non-viral"/>
    <property type="match status" value="2"/>
</dbReference>
<dbReference type="Pfam" id="PF18962">
    <property type="entry name" value="Por_Secre_tail"/>
    <property type="match status" value="1"/>
</dbReference>
<sequence>MKKVCLFFCFYIQVVIGQGFLNIRVNTDNTTQIQNEQQIVINPTDTLNFVADWRDFRVGYRQVGHAASTDGGRTWIAETLFVEPTYNWDSDPGMTVDVQGNFYAIVLSFNSTSQPNGFFLFQSTDKGITWSAPRTVVNGVSNVFEDKELIACDRTNSPYHNNLYVAWARFINYSTPAIYFTRSTNQGFNWSTPIQISDTQGNVQWPVPAVGTNGEVYVAWCGSSSIRFDRSTDGGITFGNDRTVQTYASMNRYVKGTILTFSYPSMDVDITNGPYRGNIYIAYMDNGSDGYPDIFFTRSTDGGNTWSSKVRINDDPVGNHIDQFHPWLTVDRTGCISVMFYDSRNDPNNILCDVYLAQSTNGGITWLPNVRVTNVSFDLRAGSDFEFVPYDPNRPLADQRAGLIGEYNGIAAASKGNPVPIWTDTRSGNQDTYVGVVQNVGLEEYYSMLLRKPVVIRPNPVRDYAVVEFELKKTQDLTLTIYNSMGNLVKRAYSGIINEGLNRLNIETNSLPRGVYFLVGVGQRTKFVVLK</sequence>
<gene>
    <name evidence="2" type="ORF">ENP86_08035</name>
</gene>
<dbReference type="NCBIfam" id="TIGR04183">
    <property type="entry name" value="Por_Secre_tail"/>
    <property type="match status" value="1"/>
</dbReference>
<protein>
    <submittedName>
        <fullName evidence="2">T9SS type A sorting domain-containing protein</fullName>
    </submittedName>
</protein>